<evidence type="ECO:0000313" key="1">
    <source>
        <dbReference type="EMBL" id="OQU88501.1"/>
    </source>
</evidence>
<dbReference type="InParanoid" id="A0A1W0W2C1"/>
<dbReference type="EMBL" id="CM000761">
    <property type="protein sequence ID" value="OQU88501.1"/>
    <property type="molecule type" value="Genomic_DNA"/>
</dbReference>
<name>A0A1W0W2C1_SORBI</name>
<evidence type="ECO:0000313" key="2">
    <source>
        <dbReference type="Proteomes" id="UP000000768"/>
    </source>
</evidence>
<protein>
    <submittedName>
        <fullName evidence="1">Uncharacterized protein</fullName>
    </submittedName>
</protein>
<proteinExistence type="predicted"/>
<organism evidence="1 2">
    <name type="scientific">Sorghum bicolor</name>
    <name type="common">Sorghum</name>
    <name type="synonym">Sorghum vulgare</name>
    <dbReference type="NCBI Taxonomy" id="4558"/>
    <lineage>
        <taxon>Eukaryota</taxon>
        <taxon>Viridiplantae</taxon>
        <taxon>Streptophyta</taxon>
        <taxon>Embryophyta</taxon>
        <taxon>Tracheophyta</taxon>
        <taxon>Spermatophyta</taxon>
        <taxon>Magnoliopsida</taxon>
        <taxon>Liliopsida</taxon>
        <taxon>Poales</taxon>
        <taxon>Poaceae</taxon>
        <taxon>PACMAD clade</taxon>
        <taxon>Panicoideae</taxon>
        <taxon>Andropogonodae</taxon>
        <taxon>Andropogoneae</taxon>
        <taxon>Sorghinae</taxon>
        <taxon>Sorghum</taxon>
    </lineage>
</organism>
<accession>A0A1W0W2C1</accession>
<reference evidence="2" key="2">
    <citation type="journal article" date="2018" name="Plant J.">
        <title>The Sorghum bicolor reference genome: improved assembly, gene annotations, a transcriptome atlas, and signatures of genome organization.</title>
        <authorList>
            <person name="McCormick R.F."/>
            <person name="Truong S.K."/>
            <person name="Sreedasyam A."/>
            <person name="Jenkins J."/>
            <person name="Shu S."/>
            <person name="Sims D."/>
            <person name="Kennedy M."/>
            <person name="Amirebrahimi M."/>
            <person name="Weers B.D."/>
            <person name="McKinley B."/>
            <person name="Mattison A."/>
            <person name="Morishige D.T."/>
            <person name="Grimwood J."/>
            <person name="Schmutz J."/>
            <person name="Mullet J.E."/>
        </authorList>
    </citation>
    <scope>NUCLEOTIDE SEQUENCE [LARGE SCALE GENOMIC DNA]</scope>
    <source>
        <strain evidence="2">cv. BTx623</strain>
    </source>
</reference>
<dbReference type="Proteomes" id="UP000000768">
    <property type="component" value="Chromosome 2"/>
</dbReference>
<dbReference type="Gramene" id="OQU88501">
    <property type="protein sequence ID" value="OQU88501"/>
    <property type="gene ID" value="SORBI_3002G046150"/>
</dbReference>
<dbReference type="AlphaFoldDB" id="A0A1W0W2C1"/>
<keyword evidence="2" id="KW-1185">Reference proteome</keyword>
<gene>
    <name evidence="1" type="ORF">SORBI_3002G046150</name>
</gene>
<reference evidence="1 2" key="1">
    <citation type="journal article" date="2009" name="Nature">
        <title>The Sorghum bicolor genome and the diversification of grasses.</title>
        <authorList>
            <person name="Paterson A.H."/>
            <person name="Bowers J.E."/>
            <person name="Bruggmann R."/>
            <person name="Dubchak I."/>
            <person name="Grimwood J."/>
            <person name="Gundlach H."/>
            <person name="Haberer G."/>
            <person name="Hellsten U."/>
            <person name="Mitros T."/>
            <person name="Poliakov A."/>
            <person name="Schmutz J."/>
            <person name="Spannagl M."/>
            <person name="Tang H."/>
            <person name="Wang X."/>
            <person name="Wicker T."/>
            <person name="Bharti A.K."/>
            <person name="Chapman J."/>
            <person name="Feltus F.A."/>
            <person name="Gowik U."/>
            <person name="Grigoriev I.V."/>
            <person name="Lyons E."/>
            <person name="Maher C.A."/>
            <person name="Martis M."/>
            <person name="Narechania A."/>
            <person name="Otillar R.P."/>
            <person name="Penning B.W."/>
            <person name="Salamov A.A."/>
            <person name="Wang Y."/>
            <person name="Zhang L."/>
            <person name="Carpita N.C."/>
            <person name="Freeling M."/>
            <person name="Gingle A.R."/>
            <person name="Hash C.T."/>
            <person name="Keller B."/>
            <person name="Klein P."/>
            <person name="Kresovich S."/>
            <person name="McCann M.C."/>
            <person name="Ming R."/>
            <person name="Peterson D.G."/>
            <person name="Mehboob-ur-Rahman"/>
            <person name="Ware D."/>
            <person name="Westhoff P."/>
            <person name="Mayer K.F."/>
            <person name="Messing J."/>
            <person name="Rokhsar D.S."/>
        </authorList>
    </citation>
    <scope>NUCLEOTIDE SEQUENCE [LARGE SCALE GENOMIC DNA]</scope>
    <source>
        <strain evidence="2">cv. BTx623</strain>
    </source>
</reference>
<sequence>MPPDVLHDSAPCSHVVRGMIIEPCHAPIAGMDDELSPTAGDQPTNLFTTKPPLASLARSCFTDSLA</sequence>